<dbReference type="EMBL" id="NBAG03000229">
    <property type="protein sequence ID" value="PNI71540.1"/>
    <property type="molecule type" value="Genomic_DNA"/>
</dbReference>
<protein>
    <submittedName>
        <fullName evidence="2">TXNDC12 isoform 3</fullName>
    </submittedName>
</protein>
<feature type="chain" id="PRO_5014365226" evidence="1">
    <location>
        <begin position="27"/>
        <end position="56"/>
    </location>
</feature>
<dbReference type="SMR" id="A0A2J8NIF1"/>
<dbReference type="AlphaFoldDB" id="A0A2J8NIF1"/>
<sequence length="56" mass="6130">METRPRLGATCLLGFSFLLLVISSDGHNGLGKGFGDHIHWRTLEDGKKEAAARIHV</sequence>
<evidence type="ECO:0000313" key="2">
    <source>
        <dbReference type="EMBL" id="PNI71540.1"/>
    </source>
</evidence>
<organism evidence="2 3">
    <name type="scientific">Pan troglodytes</name>
    <name type="common">Chimpanzee</name>
    <dbReference type="NCBI Taxonomy" id="9598"/>
    <lineage>
        <taxon>Eukaryota</taxon>
        <taxon>Metazoa</taxon>
        <taxon>Chordata</taxon>
        <taxon>Craniata</taxon>
        <taxon>Vertebrata</taxon>
        <taxon>Euteleostomi</taxon>
        <taxon>Mammalia</taxon>
        <taxon>Eutheria</taxon>
        <taxon>Euarchontoglires</taxon>
        <taxon>Primates</taxon>
        <taxon>Haplorrhini</taxon>
        <taxon>Catarrhini</taxon>
        <taxon>Hominidae</taxon>
        <taxon>Pan</taxon>
    </lineage>
</organism>
<proteinExistence type="predicted"/>
<evidence type="ECO:0000256" key="1">
    <source>
        <dbReference type="SAM" id="SignalP"/>
    </source>
</evidence>
<comment type="caution">
    <text evidence="2">The sequence shown here is derived from an EMBL/GenBank/DDBJ whole genome shotgun (WGS) entry which is preliminary data.</text>
</comment>
<gene>
    <name evidence="2" type="ORF">CK820_G0010637</name>
</gene>
<accession>A0A2J8NIF1</accession>
<dbReference type="Proteomes" id="UP000236370">
    <property type="component" value="Unassembled WGS sequence"/>
</dbReference>
<keyword evidence="1" id="KW-0732">Signal</keyword>
<feature type="signal peptide" evidence="1">
    <location>
        <begin position="1"/>
        <end position="26"/>
    </location>
</feature>
<name>A0A2J8NIF1_PANTR</name>
<reference evidence="2 3" key="1">
    <citation type="submission" date="2017-12" db="EMBL/GenBank/DDBJ databases">
        <title>High-resolution comparative analysis of great ape genomes.</title>
        <authorList>
            <person name="Pollen A."/>
            <person name="Hastie A."/>
            <person name="Hormozdiari F."/>
            <person name="Dougherty M."/>
            <person name="Liu R."/>
            <person name="Chaisson M."/>
            <person name="Hoppe E."/>
            <person name="Hill C."/>
            <person name="Pang A."/>
            <person name="Hillier L."/>
            <person name="Baker C."/>
            <person name="Armstrong J."/>
            <person name="Shendure J."/>
            <person name="Paten B."/>
            <person name="Wilson R."/>
            <person name="Chao H."/>
            <person name="Schneider V."/>
            <person name="Ventura M."/>
            <person name="Kronenberg Z."/>
            <person name="Murali S."/>
            <person name="Gordon D."/>
            <person name="Cantsilieris S."/>
            <person name="Munson K."/>
            <person name="Nelson B."/>
            <person name="Raja A."/>
            <person name="Underwood J."/>
            <person name="Diekhans M."/>
            <person name="Fiddes I."/>
            <person name="Haussler D."/>
            <person name="Eichler E."/>
        </authorList>
    </citation>
    <scope>NUCLEOTIDE SEQUENCE [LARGE SCALE GENOMIC DNA]</scope>
    <source>
        <strain evidence="2">Yerkes chimp pedigree #C0471</strain>
    </source>
</reference>
<evidence type="ECO:0000313" key="3">
    <source>
        <dbReference type="Proteomes" id="UP000236370"/>
    </source>
</evidence>